<dbReference type="InterPro" id="IPR053134">
    <property type="entry name" value="RNA-dir_DNA_polymerase"/>
</dbReference>
<sequence>MLDIKVYESKIKSVSVVCEFPDVFSEELPELPLVREVEFSIDLVPGTTPISIAPNRMVPTELKDLKVQLQELTNKGFAQPNSLPWGAPILFVKKKDGSLRLCIDYRQLNKFIIKNKYPLPRIDDLFDQLKGATVFLKIDLHSGYYQLRVKDSDVPKTAFRTRYGHYEFLVIPFGLTNALVVFMDLMNRIFRLYLDRFVVVFIDDILFWLRKVGFLGHIVSVEGIKVDPNKISAIVNWKPPKNVSKVRSFLGLVGYYRRFKDVKFEWFDKCQQSFERLKALLVEAPVLVQPESGKEFVIYSDVSLNGLSCV</sequence>
<evidence type="ECO:0000256" key="2">
    <source>
        <dbReference type="ARBA" id="ARBA00022679"/>
    </source>
</evidence>
<dbReference type="InterPro" id="IPR000477">
    <property type="entry name" value="RT_dom"/>
</dbReference>
<dbReference type="InterPro" id="IPR043128">
    <property type="entry name" value="Rev_trsase/Diguanyl_cyclase"/>
</dbReference>
<keyword evidence="5" id="KW-0255">Endonuclease</keyword>
<dbReference type="EMBL" id="SMMG02000001">
    <property type="protein sequence ID" value="KAA3488661.1"/>
    <property type="molecule type" value="Genomic_DNA"/>
</dbReference>
<evidence type="ECO:0000259" key="9">
    <source>
        <dbReference type="Pfam" id="PF00078"/>
    </source>
</evidence>
<dbReference type="PANTHER" id="PTHR24559:SF444">
    <property type="entry name" value="REVERSE TRANSCRIPTASE DOMAIN-CONTAINING PROTEIN"/>
    <property type="match status" value="1"/>
</dbReference>
<dbReference type="GO" id="GO:0008233">
    <property type="term" value="F:peptidase activity"/>
    <property type="evidence" value="ECO:0007669"/>
    <property type="project" value="UniProtKB-KW"/>
</dbReference>
<keyword evidence="4" id="KW-0540">Nuclease</keyword>
<gene>
    <name evidence="11" type="ORF">EPI10_032390</name>
</gene>
<keyword evidence="7" id="KW-0695">RNA-directed DNA polymerase</keyword>
<dbReference type="GO" id="GO:0004519">
    <property type="term" value="F:endonuclease activity"/>
    <property type="evidence" value="ECO:0007669"/>
    <property type="project" value="UniProtKB-KW"/>
</dbReference>
<feature type="transmembrane region" description="Helical" evidence="8">
    <location>
        <begin position="166"/>
        <end position="183"/>
    </location>
</feature>
<dbReference type="GO" id="GO:0006508">
    <property type="term" value="P:proteolysis"/>
    <property type="evidence" value="ECO:0007669"/>
    <property type="project" value="UniProtKB-KW"/>
</dbReference>
<evidence type="ECO:0000256" key="6">
    <source>
        <dbReference type="ARBA" id="ARBA00022801"/>
    </source>
</evidence>
<keyword evidence="12" id="KW-1185">Reference proteome</keyword>
<dbReference type="FunFam" id="3.10.10.10:FF:000007">
    <property type="entry name" value="Retrovirus-related Pol polyprotein from transposon 17.6-like Protein"/>
    <property type="match status" value="1"/>
</dbReference>
<evidence type="ECO:0000256" key="1">
    <source>
        <dbReference type="ARBA" id="ARBA00022670"/>
    </source>
</evidence>
<keyword evidence="6" id="KW-0378">Hydrolase</keyword>
<dbReference type="Pfam" id="PF17919">
    <property type="entry name" value="RT_RNaseH_2"/>
    <property type="match status" value="1"/>
</dbReference>
<keyword evidence="8" id="KW-0812">Transmembrane</keyword>
<evidence type="ECO:0000256" key="7">
    <source>
        <dbReference type="ARBA" id="ARBA00022918"/>
    </source>
</evidence>
<keyword evidence="2" id="KW-0808">Transferase</keyword>
<evidence type="ECO:0000313" key="12">
    <source>
        <dbReference type="Proteomes" id="UP000325315"/>
    </source>
</evidence>
<evidence type="ECO:0000256" key="8">
    <source>
        <dbReference type="SAM" id="Phobius"/>
    </source>
</evidence>
<dbReference type="Gene3D" id="3.10.10.10">
    <property type="entry name" value="HIV Type 1 Reverse Transcriptase, subunit A, domain 1"/>
    <property type="match status" value="1"/>
</dbReference>
<keyword evidence="8" id="KW-1133">Transmembrane helix</keyword>
<dbReference type="CDD" id="cd01647">
    <property type="entry name" value="RT_LTR"/>
    <property type="match status" value="1"/>
</dbReference>
<dbReference type="GO" id="GO:0003964">
    <property type="term" value="F:RNA-directed DNA polymerase activity"/>
    <property type="evidence" value="ECO:0007669"/>
    <property type="project" value="UniProtKB-KW"/>
</dbReference>
<name>A0A5B6X337_9ROSI</name>
<keyword evidence="1" id="KW-0645">Protease</keyword>
<evidence type="ECO:0000256" key="3">
    <source>
        <dbReference type="ARBA" id="ARBA00022695"/>
    </source>
</evidence>
<dbReference type="AlphaFoldDB" id="A0A5B6X337"/>
<dbReference type="OrthoDB" id="407598at2759"/>
<proteinExistence type="predicted"/>
<dbReference type="Pfam" id="PF00078">
    <property type="entry name" value="RVT_1"/>
    <property type="match status" value="1"/>
</dbReference>
<protein>
    <submittedName>
        <fullName evidence="11">Retrotransposon protein</fullName>
    </submittedName>
</protein>
<accession>A0A5B6X337</accession>
<dbReference type="PANTHER" id="PTHR24559">
    <property type="entry name" value="TRANSPOSON TY3-I GAG-POL POLYPROTEIN"/>
    <property type="match status" value="1"/>
</dbReference>
<dbReference type="Proteomes" id="UP000325315">
    <property type="component" value="Unassembled WGS sequence"/>
</dbReference>
<dbReference type="InterPro" id="IPR043502">
    <property type="entry name" value="DNA/RNA_pol_sf"/>
</dbReference>
<keyword evidence="3" id="KW-0548">Nucleotidyltransferase</keyword>
<evidence type="ECO:0000256" key="5">
    <source>
        <dbReference type="ARBA" id="ARBA00022759"/>
    </source>
</evidence>
<feature type="domain" description="Reverse transcriptase/retrotransposon-derived protein RNase H-like" evidence="10">
    <location>
        <begin position="266"/>
        <end position="310"/>
    </location>
</feature>
<evidence type="ECO:0000259" key="10">
    <source>
        <dbReference type="Pfam" id="PF17919"/>
    </source>
</evidence>
<dbReference type="Gene3D" id="3.30.70.270">
    <property type="match status" value="3"/>
</dbReference>
<dbReference type="InterPro" id="IPR041577">
    <property type="entry name" value="RT_RNaseH_2"/>
</dbReference>
<feature type="domain" description="Reverse transcriptase" evidence="9">
    <location>
        <begin position="92"/>
        <end position="210"/>
    </location>
</feature>
<comment type="caution">
    <text evidence="11">The sequence shown here is derived from an EMBL/GenBank/DDBJ whole genome shotgun (WGS) entry which is preliminary data.</text>
</comment>
<reference evidence="12" key="1">
    <citation type="journal article" date="2019" name="Plant Biotechnol. J.">
        <title>Genome sequencing of the Australian wild diploid species Gossypium australe highlights disease resistance and delayed gland morphogenesis.</title>
        <authorList>
            <person name="Cai Y."/>
            <person name="Cai X."/>
            <person name="Wang Q."/>
            <person name="Wang P."/>
            <person name="Zhang Y."/>
            <person name="Cai C."/>
            <person name="Xu Y."/>
            <person name="Wang K."/>
            <person name="Zhou Z."/>
            <person name="Wang C."/>
            <person name="Geng S."/>
            <person name="Li B."/>
            <person name="Dong Q."/>
            <person name="Hou Y."/>
            <person name="Wang H."/>
            <person name="Ai P."/>
            <person name="Liu Z."/>
            <person name="Yi F."/>
            <person name="Sun M."/>
            <person name="An G."/>
            <person name="Cheng J."/>
            <person name="Zhang Y."/>
            <person name="Shi Q."/>
            <person name="Xie Y."/>
            <person name="Shi X."/>
            <person name="Chang Y."/>
            <person name="Huang F."/>
            <person name="Chen Y."/>
            <person name="Hong S."/>
            <person name="Mi L."/>
            <person name="Sun Q."/>
            <person name="Zhang L."/>
            <person name="Zhou B."/>
            <person name="Peng R."/>
            <person name="Zhang X."/>
            <person name="Liu F."/>
        </authorList>
    </citation>
    <scope>NUCLEOTIDE SEQUENCE [LARGE SCALE GENOMIC DNA]</scope>
    <source>
        <strain evidence="12">cv. PA1801</strain>
    </source>
</reference>
<evidence type="ECO:0000256" key="4">
    <source>
        <dbReference type="ARBA" id="ARBA00022722"/>
    </source>
</evidence>
<dbReference type="SUPFAM" id="SSF56672">
    <property type="entry name" value="DNA/RNA polymerases"/>
    <property type="match status" value="1"/>
</dbReference>
<evidence type="ECO:0000313" key="11">
    <source>
        <dbReference type="EMBL" id="KAA3488661.1"/>
    </source>
</evidence>
<keyword evidence="8" id="KW-0472">Membrane</keyword>
<organism evidence="11 12">
    <name type="scientific">Gossypium australe</name>
    <dbReference type="NCBI Taxonomy" id="47621"/>
    <lineage>
        <taxon>Eukaryota</taxon>
        <taxon>Viridiplantae</taxon>
        <taxon>Streptophyta</taxon>
        <taxon>Embryophyta</taxon>
        <taxon>Tracheophyta</taxon>
        <taxon>Spermatophyta</taxon>
        <taxon>Magnoliopsida</taxon>
        <taxon>eudicotyledons</taxon>
        <taxon>Gunneridae</taxon>
        <taxon>Pentapetalae</taxon>
        <taxon>rosids</taxon>
        <taxon>malvids</taxon>
        <taxon>Malvales</taxon>
        <taxon>Malvaceae</taxon>
        <taxon>Malvoideae</taxon>
        <taxon>Gossypium</taxon>
    </lineage>
</organism>